<accession>A0A0V0QZT1</accession>
<gene>
    <name evidence="7" type="ORF">PPERSA_07565</name>
</gene>
<dbReference type="FunCoup" id="A0A0V0QZT1">
    <property type="interactions" value="80"/>
</dbReference>
<evidence type="ECO:0000256" key="2">
    <source>
        <dbReference type="ARBA" id="ARBA00010441"/>
    </source>
</evidence>
<keyword evidence="4 6" id="KW-0472">Membrane</keyword>
<proteinExistence type="inferred from homology"/>
<keyword evidence="6" id="KW-0812">Transmembrane</keyword>
<feature type="transmembrane region" description="Helical" evidence="6">
    <location>
        <begin position="276"/>
        <end position="295"/>
    </location>
</feature>
<keyword evidence="3 5" id="KW-0808">Transferase</keyword>
<dbReference type="InterPro" id="IPR014472">
    <property type="entry name" value="CHOPT"/>
</dbReference>
<dbReference type="Proteomes" id="UP000054937">
    <property type="component" value="Unassembled WGS sequence"/>
</dbReference>
<feature type="transmembrane region" description="Helical" evidence="6">
    <location>
        <begin position="246"/>
        <end position="264"/>
    </location>
</feature>
<keyword evidence="8" id="KW-1185">Reference proteome</keyword>
<dbReference type="OMA" id="SVYANCK"/>
<dbReference type="EMBL" id="LDAU01000080">
    <property type="protein sequence ID" value="KRX07815.1"/>
    <property type="molecule type" value="Genomic_DNA"/>
</dbReference>
<dbReference type="InterPro" id="IPR048254">
    <property type="entry name" value="CDP_ALCOHOL_P_TRANSF_CS"/>
</dbReference>
<dbReference type="Gene3D" id="1.20.120.1760">
    <property type="match status" value="1"/>
</dbReference>
<dbReference type="PIRSF" id="PIRSF015665">
    <property type="entry name" value="CHOPT"/>
    <property type="match status" value="1"/>
</dbReference>
<feature type="transmembrane region" description="Helical" evidence="6">
    <location>
        <begin position="182"/>
        <end position="204"/>
    </location>
</feature>
<dbReference type="PANTHER" id="PTHR10414">
    <property type="entry name" value="ETHANOLAMINEPHOSPHOTRANSFERASE"/>
    <property type="match status" value="1"/>
</dbReference>
<dbReference type="InterPro" id="IPR043130">
    <property type="entry name" value="CDP-OH_PTrfase_TM_dom"/>
</dbReference>
<evidence type="ECO:0000313" key="8">
    <source>
        <dbReference type="Proteomes" id="UP000054937"/>
    </source>
</evidence>
<dbReference type="PANTHER" id="PTHR10414:SF37">
    <property type="entry name" value="BB IN A BOXCAR, ISOFORM C"/>
    <property type="match status" value="1"/>
</dbReference>
<evidence type="ECO:0000256" key="5">
    <source>
        <dbReference type="RuleBase" id="RU003750"/>
    </source>
</evidence>
<comment type="caution">
    <text evidence="7">The sequence shown here is derived from an EMBL/GenBank/DDBJ whole genome shotgun (WGS) entry which is preliminary data.</text>
</comment>
<evidence type="ECO:0000256" key="6">
    <source>
        <dbReference type="SAM" id="Phobius"/>
    </source>
</evidence>
<protein>
    <recommendedName>
        <fullName evidence="9">CDP-alcohol phosphatidyltransferase</fullName>
    </recommendedName>
</protein>
<comment type="subcellular location">
    <subcellularLocation>
        <location evidence="1">Membrane</location>
    </subcellularLocation>
</comment>
<keyword evidence="6" id="KW-1133">Transmembrane helix</keyword>
<dbReference type="AlphaFoldDB" id="A0A0V0QZT1"/>
<sequence length="345" mass="39623">MAPNLVTFIGFLFMISSYVCILFYDLTLSADIPNWLFIKAGFDFLIYQTLDALDGKQARRTNSSSPLGQLFDHGCDSFSLTFFIMVMGQALKVNKNIVYATFLGSEILMFQSNWVEYYTHVLNTQYGNFGVTETELIAATICFLAGINGQSFFQITLAEMLPEILSKQIPFEILLNTNVGELVAYFVNFLFILIGLTAFFFTFVKSIKTNKERIESILMHIPILIISIIDYYWYNSVIYEEYAGFILFSLGLIHSFITSCLIICSLTRMKFPKLQVPLVIFTILSLVDYFLLSDWSIQDKFYVFFVVSLLNIGYTIFFFRGVINQITTHLGIYCFSLKKRAKKID</sequence>
<evidence type="ECO:0000256" key="4">
    <source>
        <dbReference type="ARBA" id="ARBA00023136"/>
    </source>
</evidence>
<feature type="transmembrane region" description="Helical" evidence="6">
    <location>
        <begin position="97"/>
        <end position="115"/>
    </location>
</feature>
<dbReference type="GO" id="GO:0008654">
    <property type="term" value="P:phospholipid biosynthetic process"/>
    <property type="evidence" value="ECO:0007669"/>
    <property type="project" value="InterPro"/>
</dbReference>
<organism evidence="7 8">
    <name type="scientific">Pseudocohnilembus persalinus</name>
    <name type="common">Ciliate</name>
    <dbReference type="NCBI Taxonomy" id="266149"/>
    <lineage>
        <taxon>Eukaryota</taxon>
        <taxon>Sar</taxon>
        <taxon>Alveolata</taxon>
        <taxon>Ciliophora</taxon>
        <taxon>Intramacronucleata</taxon>
        <taxon>Oligohymenophorea</taxon>
        <taxon>Scuticociliatia</taxon>
        <taxon>Philasterida</taxon>
        <taxon>Pseudocohnilembidae</taxon>
        <taxon>Pseudocohnilembus</taxon>
    </lineage>
</organism>
<dbReference type="GO" id="GO:0016020">
    <property type="term" value="C:membrane"/>
    <property type="evidence" value="ECO:0007669"/>
    <property type="project" value="UniProtKB-SubCell"/>
</dbReference>
<evidence type="ECO:0008006" key="9">
    <source>
        <dbReference type="Google" id="ProtNLM"/>
    </source>
</evidence>
<evidence type="ECO:0000313" key="7">
    <source>
        <dbReference type="EMBL" id="KRX07815.1"/>
    </source>
</evidence>
<dbReference type="PROSITE" id="PS00379">
    <property type="entry name" value="CDP_ALCOHOL_P_TRANSF"/>
    <property type="match status" value="1"/>
</dbReference>
<name>A0A0V0QZT1_PSEPJ</name>
<reference evidence="7 8" key="1">
    <citation type="journal article" date="2015" name="Sci. Rep.">
        <title>Genome of the facultative scuticociliatosis pathogen Pseudocohnilembus persalinus provides insight into its virulence through horizontal gene transfer.</title>
        <authorList>
            <person name="Xiong J."/>
            <person name="Wang G."/>
            <person name="Cheng J."/>
            <person name="Tian M."/>
            <person name="Pan X."/>
            <person name="Warren A."/>
            <person name="Jiang C."/>
            <person name="Yuan D."/>
            <person name="Miao W."/>
        </authorList>
    </citation>
    <scope>NUCLEOTIDE SEQUENCE [LARGE SCALE GENOMIC DNA]</scope>
    <source>
        <strain evidence="7">36N120E</strain>
    </source>
</reference>
<feature type="transmembrane region" description="Helical" evidence="6">
    <location>
        <begin position="301"/>
        <end position="319"/>
    </location>
</feature>
<dbReference type="InParanoid" id="A0A0V0QZT1"/>
<dbReference type="InterPro" id="IPR000462">
    <property type="entry name" value="CDP-OH_P_trans"/>
</dbReference>
<dbReference type="OrthoDB" id="196717at2759"/>
<evidence type="ECO:0000256" key="1">
    <source>
        <dbReference type="ARBA" id="ARBA00004370"/>
    </source>
</evidence>
<dbReference type="GO" id="GO:0016780">
    <property type="term" value="F:phosphotransferase activity, for other substituted phosphate groups"/>
    <property type="evidence" value="ECO:0007669"/>
    <property type="project" value="InterPro"/>
</dbReference>
<feature type="transmembrane region" description="Helical" evidence="6">
    <location>
        <begin position="6"/>
        <end position="24"/>
    </location>
</feature>
<feature type="transmembrane region" description="Helical" evidence="6">
    <location>
        <begin position="216"/>
        <end position="234"/>
    </location>
</feature>
<evidence type="ECO:0000256" key="3">
    <source>
        <dbReference type="ARBA" id="ARBA00022679"/>
    </source>
</evidence>
<comment type="similarity">
    <text evidence="2 5">Belongs to the CDP-alcohol phosphatidyltransferase class-I family.</text>
</comment>
<dbReference type="Pfam" id="PF01066">
    <property type="entry name" value="CDP-OH_P_transf"/>
    <property type="match status" value="1"/>
</dbReference>